<protein>
    <submittedName>
        <fullName evidence="1">Uncharacterized protein</fullName>
    </submittedName>
</protein>
<sequence>PYPGCELYDVLKSEGKIMTDDWRAFTSYPSYSGNRPVYVPDGRSWQELVQTQKQAMREFYVRRKFIIGELRRFRLSNLHYYYSGLKGLIFPPANKAKDIARK</sequence>
<name>X1TU76_9ZZZZ</name>
<feature type="non-terminal residue" evidence="1">
    <location>
        <position position="1"/>
    </location>
</feature>
<accession>X1TU76</accession>
<gene>
    <name evidence="1" type="ORF">S12H4_50804</name>
</gene>
<proteinExistence type="predicted"/>
<evidence type="ECO:0000313" key="1">
    <source>
        <dbReference type="EMBL" id="GAJ08898.1"/>
    </source>
</evidence>
<comment type="caution">
    <text evidence="1">The sequence shown here is derived from an EMBL/GenBank/DDBJ whole genome shotgun (WGS) entry which is preliminary data.</text>
</comment>
<dbReference type="EMBL" id="BARW01032038">
    <property type="protein sequence ID" value="GAJ08898.1"/>
    <property type="molecule type" value="Genomic_DNA"/>
</dbReference>
<dbReference type="AlphaFoldDB" id="X1TU76"/>
<organism evidence="1">
    <name type="scientific">marine sediment metagenome</name>
    <dbReference type="NCBI Taxonomy" id="412755"/>
    <lineage>
        <taxon>unclassified sequences</taxon>
        <taxon>metagenomes</taxon>
        <taxon>ecological metagenomes</taxon>
    </lineage>
</organism>
<reference evidence="1" key="1">
    <citation type="journal article" date="2014" name="Front. Microbiol.">
        <title>High frequency of phylogenetically diverse reductive dehalogenase-homologous genes in deep subseafloor sedimentary metagenomes.</title>
        <authorList>
            <person name="Kawai M."/>
            <person name="Futagami T."/>
            <person name="Toyoda A."/>
            <person name="Takaki Y."/>
            <person name="Nishi S."/>
            <person name="Hori S."/>
            <person name="Arai W."/>
            <person name="Tsubouchi T."/>
            <person name="Morono Y."/>
            <person name="Uchiyama I."/>
            <person name="Ito T."/>
            <person name="Fujiyama A."/>
            <person name="Inagaki F."/>
            <person name="Takami H."/>
        </authorList>
    </citation>
    <scope>NUCLEOTIDE SEQUENCE</scope>
    <source>
        <strain evidence="1">Expedition CK06-06</strain>
    </source>
</reference>